<protein>
    <submittedName>
        <fullName evidence="1">Uncharacterized protein</fullName>
    </submittedName>
</protein>
<sequence length="27" mass="2973">MQSFSLSLLSLPPDLSHSLSLSQKKDN</sequence>
<reference evidence="1" key="2">
    <citation type="journal article" date="2015" name="Fish Shellfish Immunol.">
        <title>Early steps in the European eel (Anguilla anguilla)-Vibrio vulnificus interaction in the gills: Role of the RtxA13 toxin.</title>
        <authorList>
            <person name="Callol A."/>
            <person name="Pajuelo D."/>
            <person name="Ebbesson L."/>
            <person name="Teles M."/>
            <person name="MacKenzie S."/>
            <person name="Amaro C."/>
        </authorList>
    </citation>
    <scope>NUCLEOTIDE SEQUENCE</scope>
</reference>
<proteinExistence type="predicted"/>
<dbReference type="AlphaFoldDB" id="A0A0E9WA75"/>
<evidence type="ECO:0000313" key="1">
    <source>
        <dbReference type="EMBL" id="JAH87221.1"/>
    </source>
</evidence>
<accession>A0A0E9WA75</accession>
<name>A0A0E9WA75_ANGAN</name>
<reference evidence="1" key="1">
    <citation type="submission" date="2014-11" db="EMBL/GenBank/DDBJ databases">
        <authorList>
            <person name="Amaro Gonzalez C."/>
        </authorList>
    </citation>
    <scope>NUCLEOTIDE SEQUENCE</scope>
</reference>
<dbReference type="EMBL" id="GBXM01021356">
    <property type="protein sequence ID" value="JAH87221.1"/>
    <property type="molecule type" value="Transcribed_RNA"/>
</dbReference>
<organism evidence="1">
    <name type="scientific">Anguilla anguilla</name>
    <name type="common">European freshwater eel</name>
    <name type="synonym">Muraena anguilla</name>
    <dbReference type="NCBI Taxonomy" id="7936"/>
    <lineage>
        <taxon>Eukaryota</taxon>
        <taxon>Metazoa</taxon>
        <taxon>Chordata</taxon>
        <taxon>Craniata</taxon>
        <taxon>Vertebrata</taxon>
        <taxon>Euteleostomi</taxon>
        <taxon>Actinopterygii</taxon>
        <taxon>Neopterygii</taxon>
        <taxon>Teleostei</taxon>
        <taxon>Anguilliformes</taxon>
        <taxon>Anguillidae</taxon>
        <taxon>Anguilla</taxon>
    </lineage>
</organism>